<keyword evidence="2" id="KW-1185">Reference proteome</keyword>
<accession>A0A9N8LFT8</accession>
<feature type="non-terminal residue" evidence="1">
    <location>
        <position position="1"/>
    </location>
</feature>
<dbReference type="EMBL" id="CAJHJF010000253">
    <property type="protein sequence ID" value="CAD6899547.1"/>
    <property type="molecule type" value="Genomic_DNA"/>
</dbReference>
<sequence length="14" mass="1601">LKVNQDRVRAALMS</sequence>
<protein>
    <submittedName>
        <fullName evidence="1">Uncharacterized protein</fullName>
    </submittedName>
</protein>
<proteinExistence type="predicted"/>
<evidence type="ECO:0000313" key="1">
    <source>
        <dbReference type="EMBL" id="CAD6899547.1"/>
    </source>
</evidence>
<reference evidence="1 2" key="1">
    <citation type="submission" date="2020-10" db="EMBL/GenBank/DDBJ databases">
        <authorList>
            <person name="Sedaghatjoo S."/>
        </authorList>
    </citation>
    <scope>NUCLEOTIDE SEQUENCE [LARGE SCALE GENOMIC DNA]</scope>
    <source>
        <strain evidence="1 2">LLFL</strain>
    </source>
</reference>
<organism evidence="1 2">
    <name type="scientific">Tilletia laevis</name>
    <dbReference type="NCBI Taxonomy" id="157183"/>
    <lineage>
        <taxon>Eukaryota</taxon>
        <taxon>Fungi</taxon>
        <taxon>Dikarya</taxon>
        <taxon>Basidiomycota</taxon>
        <taxon>Ustilaginomycotina</taxon>
        <taxon>Exobasidiomycetes</taxon>
        <taxon>Tilletiales</taxon>
        <taxon>Tilletiaceae</taxon>
        <taxon>Tilletia</taxon>
    </lineage>
</organism>
<gene>
    <name evidence="1" type="ORF">JKILLFL_G6893</name>
</gene>
<evidence type="ECO:0000313" key="2">
    <source>
        <dbReference type="Proteomes" id="UP000836404"/>
    </source>
</evidence>
<name>A0A9N8LFT8_9BASI</name>
<dbReference type="Proteomes" id="UP000836404">
    <property type="component" value="Unassembled WGS sequence"/>
</dbReference>
<comment type="caution">
    <text evidence="1">The sequence shown here is derived from an EMBL/GenBank/DDBJ whole genome shotgun (WGS) entry which is preliminary data.</text>
</comment>